<dbReference type="Pfam" id="PF00107">
    <property type="entry name" value="ADH_zinc_N"/>
    <property type="match status" value="1"/>
</dbReference>
<dbReference type="AlphaFoldDB" id="A0A3A8IAY0"/>
<gene>
    <name evidence="3" type="ORF">D7V88_28225</name>
</gene>
<reference evidence="4" key="1">
    <citation type="submission" date="2018-09" db="EMBL/GenBank/DDBJ databases">
        <authorList>
            <person name="Livingstone P.G."/>
            <person name="Whitworth D.E."/>
        </authorList>
    </citation>
    <scope>NUCLEOTIDE SEQUENCE [LARGE SCALE GENOMIC DNA]</scope>
    <source>
        <strain evidence="4">CA054A</strain>
    </source>
</reference>
<dbReference type="FunFam" id="3.40.50.720:FF:000121">
    <property type="entry name" value="Prostaglandin reductase 2"/>
    <property type="match status" value="1"/>
</dbReference>
<dbReference type="Gene3D" id="3.40.50.720">
    <property type="entry name" value="NAD(P)-binding Rossmann-like Domain"/>
    <property type="match status" value="1"/>
</dbReference>
<organism evidence="3 4">
    <name type="scientific">Corallococcus terminator</name>
    <dbReference type="NCBI Taxonomy" id="2316733"/>
    <lineage>
        <taxon>Bacteria</taxon>
        <taxon>Pseudomonadati</taxon>
        <taxon>Myxococcota</taxon>
        <taxon>Myxococcia</taxon>
        <taxon>Myxococcales</taxon>
        <taxon>Cystobacterineae</taxon>
        <taxon>Myxococcaceae</taxon>
        <taxon>Corallococcus</taxon>
    </lineage>
</organism>
<dbReference type="InterPro" id="IPR013149">
    <property type="entry name" value="ADH-like_C"/>
</dbReference>
<dbReference type="InterPro" id="IPR020843">
    <property type="entry name" value="ER"/>
</dbReference>
<name>A0A3A8IAY0_9BACT</name>
<dbReference type="PANTHER" id="PTHR43205">
    <property type="entry name" value="PROSTAGLANDIN REDUCTASE"/>
    <property type="match status" value="1"/>
</dbReference>
<evidence type="ECO:0000313" key="4">
    <source>
        <dbReference type="Proteomes" id="UP000268094"/>
    </source>
</evidence>
<dbReference type="InterPro" id="IPR045010">
    <property type="entry name" value="MDR_fam"/>
</dbReference>
<dbReference type="OrthoDB" id="9805663at2"/>
<dbReference type="InterPro" id="IPR036291">
    <property type="entry name" value="NAD(P)-bd_dom_sf"/>
</dbReference>
<feature type="domain" description="Enoyl reductase (ER)" evidence="2">
    <location>
        <begin position="20"/>
        <end position="334"/>
    </location>
</feature>
<evidence type="ECO:0000313" key="3">
    <source>
        <dbReference type="EMBL" id="RKG79806.1"/>
    </source>
</evidence>
<dbReference type="SUPFAM" id="SSF51735">
    <property type="entry name" value="NAD(P)-binding Rossmann-fold domains"/>
    <property type="match status" value="1"/>
</dbReference>
<dbReference type="SMART" id="SM00829">
    <property type="entry name" value="PKS_ER"/>
    <property type="match status" value="1"/>
</dbReference>
<dbReference type="PANTHER" id="PTHR43205:SF7">
    <property type="entry name" value="PROSTAGLANDIN REDUCTASE 1"/>
    <property type="match status" value="1"/>
</dbReference>
<dbReference type="SUPFAM" id="SSF50129">
    <property type="entry name" value="GroES-like"/>
    <property type="match status" value="1"/>
</dbReference>
<evidence type="ECO:0000256" key="1">
    <source>
        <dbReference type="ARBA" id="ARBA00023002"/>
    </source>
</evidence>
<dbReference type="CDD" id="cd05288">
    <property type="entry name" value="PGDH"/>
    <property type="match status" value="1"/>
</dbReference>
<dbReference type="GO" id="GO:0016628">
    <property type="term" value="F:oxidoreductase activity, acting on the CH-CH group of donors, NAD or NADP as acceptor"/>
    <property type="evidence" value="ECO:0007669"/>
    <property type="project" value="InterPro"/>
</dbReference>
<protein>
    <submittedName>
        <fullName evidence="3">NADP-dependent oxidoreductase</fullName>
    </submittedName>
</protein>
<dbReference type="Gene3D" id="3.90.180.10">
    <property type="entry name" value="Medium-chain alcohol dehydrogenases, catalytic domain"/>
    <property type="match status" value="1"/>
</dbReference>
<dbReference type="Pfam" id="PF16884">
    <property type="entry name" value="ADH_N_2"/>
    <property type="match status" value="1"/>
</dbReference>
<dbReference type="EMBL" id="RAVZ01000237">
    <property type="protein sequence ID" value="RKG79806.1"/>
    <property type="molecule type" value="Genomic_DNA"/>
</dbReference>
<dbReference type="InterPro" id="IPR041694">
    <property type="entry name" value="ADH_N_2"/>
</dbReference>
<dbReference type="RefSeq" id="WP_120543729.1">
    <property type="nucleotide sequence ID" value="NZ_RAVZ01000237.1"/>
</dbReference>
<comment type="caution">
    <text evidence="3">The sequence shown here is derived from an EMBL/GenBank/DDBJ whole genome shotgun (WGS) entry which is preliminary data.</text>
</comment>
<proteinExistence type="predicted"/>
<dbReference type="Proteomes" id="UP000268094">
    <property type="component" value="Unassembled WGS sequence"/>
</dbReference>
<dbReference type="InterPro" id="IPR011032">
    <property type="entry name" value="GroES-like_sf"/>
</dbReference>
<keyword evidence="4" id="KW-1185">Reference proteome</keyword>
<sequence>MAQPLKGREIHLKSRPKGEPTPEIFELVEAAVPEPTDGQVLVRNHFMSVDPYMRGRMNDTKSYVPPFKLGEVLDGGSVGQVVRSRSPDFKEGDYVVGGTGGWREYAVAPAKHYQKVDPSVGPLSAYLGVLGMPGMTAYVGLLDIGKPAAGETVFVSGAAGAVGGVVGELARIKGCRVVGSAGSDAKVKHLREQLKFNDAFNYKSGPVAESLAKAFPEGIDVFFDNVGGEHLEAALGLMKNHGRIVLCGAISQYNATAPTPGPRNLMLAVGKRLTLQGFIVSDHGDRRADFLRDMGGWLREGKVSDVSTIVDGLDKAPDAFIGMMRGDNTGKMLVRLVKDA</sequence>
<evidence type="ECO:0000259" key="2">
    <source>
        <dbReference type="SMART" id="SM00829"/>
    </source>
</evidence>
<keyword evidence="1" id="KW-0560">Oxidoreductase</keyword>
<accession>A0A3A8IAY0</accession>